<organism evidence="1">
    <name type="scientific">viral metagenome</name>
    <dbReference type="NCBI Taxonomy" id="1070528"/>
    <lineage>
        <taxon>unclassified sequences</taxon>
        <taxon>metagenomes</taxon>
        <taxon>organismal metagenomes</taxon>
    </lineage>
</organism>
<proteinExistence type="predicted"/>
<reference evidence="1" key="1">
    <citation type="journal article" date="2020" name="Nature">
        <title>Giant virus diversity and host interactions through global metagenomics.</title>
        <authorList>
            <person name="Schulz F."/>
            <person name="Roux S."/>
            <person name="Paez-Espino D."/>
            <person name="Jungbluth S."/>
            <person name="Walsh D.A."/>
            <person name="Denef V.J."/>
            <person name="McMahon K.D."/>
            <person name="Konstantinidis K.T."/>
            <person name="Eloe-Fadrosh E.A."/>
            <person name="Kyrpides N.C."/>
            <person name="Woyke T."/>
        </authorList>
    </citation>
    <scope>NUCLEOTIDE SEQUENCE</scope>
    <source>
        <strain evidence="1">GVMAG-M-3300025880-76</strain>
    </source>
</reference>
<sequence length="89" mass="9851">MAECHYCSQICDGLAQCRCIEEDVIDDNIWTTDVTYLEEPTHSEENNTVEVENHQYDPAIYGGDPVSVASPFVLGTIYHNNDGILVDGG</sequence>
<protein>
    <submittedName>
        <fullName evidence="1">Uncharacterized protein</fullName>
    </submittedName>
</protein>
<name>A0A6C0JG81_9ZZZZ</name>
<accession>A0A6C0JG81</accession>
<dbReference type="EMBL" id="MN740362">
    <property type="protein sequence ID" value="QHU02768.1"/>
    <property type="molecule type" value="Genomic_DNA"/>
</dbReference>
<dbReference type="AlphaFoldDB" id="A0A6C0JG81"/>
<evidence type="ECO:0000313" key="1">
    <source>
        <dbReference type="EMBL" id="QHU02768.1"/>
    </source>
</evidence>